<feature type="binding site" evidence="1">
    <location>
        <position position="258"/>
    </location>
    <ligand>
        <name>Mg(2+)</name>
        <dbReference type="ChEBI" id="CHEBI:18420"/>
        <label>1</label>
    </ligand>
</feature>
<dbReference type="GO" id="GO:0046872">
    <property type="term" value="F:metal ion binding"/>
    <property type="evidence" value="ECO:0007669"/>
    <property type="project" value="UniProtKB-KW"/>
</dbReference>
<dbReference type="Proteomes" id="UP000809273">
    <property type="component" value="Unassembled WGS sequence"/>
</dbReference>
<accession>A0A9D8KBV3</accession>
<evidence type="ECO:0000313" key="2">
    <source>
        <dbReference type="EMBL" id="MBN1572515.1"/>
    </source>
</evidence>
<proteinExistence type="predicted"/>
<protein>
    <submittedName>
        <fullName evidence="2">ADP-ribosylglycohydrolase family protein</fullName>
    </submittedName>
</protein>
<dbReference type="SUPFAM" id="SSF101478">
    <property type="entry name" value="ADP-ribosylglycohydrolase"/>
    <property type="match status" value="1"/>
</dbReference>
<comment type="cofactor">
    <cofactor evidence="1">
        <name>Mg(2+)</name>
        <dbReference type="ChEBI" id="CHEBI:18420"/>
    </cofactor>
    <text evidence="1">Binds 2 magnesium ions per subunit.</text>
</comment>
<comment type="caution">
    <text evidence="2">The sequence shown here is derived from an EMBL/GenBank/DDBJ whole genome shotgun (WGS) entry which is preliminary data.</text>
</comment>
<reference evidence="2" key="2">
    <citation type="submission" date="2021-01" db="EMBL/GenBank/DDBJ databases">
        <authorList>
            <person name="Hahn C.R."/>
            <person name="Youssef N.H."/>
            <person name="Elshahed M."/>
        </authorList>
    </citation>
    <scope>NUCLEOTIDE SEQUENCE</scope>
    <source>
        <strain evidence="2">Zod_Metabat.24</strain>
    </source>
</reference>
<organism evidence="2 3">
    <name type="scientific">Candidatus Zymogenus saltonus</name>
    <dbReference type="NCBI Taxonomy" id="2844893"/>
    <lineage>
        <taxon>Bacteria</taxon>
        <taxon>Deltaproteobacteria</taxon>
        <taxon>Candidatus Zymogenia</taxon>
        <taxon>Candidatus Zymogeniales</taxon>
        <taxon>Candidatus Zymogenaceae</taxon>
        <taxon>Candidatus Zymogenus</taxon>
    </lineage>
</organism>
<evidence type="ECO:0000256" key="1">
    <source>
        <dbReference type="PIRSR" id="PIRSR605502-1"/>
    </source>
</evidence>
<name>A0A9D8KBV3_9DELT</name>
<feature type="binding site" evidence="1">
    <location>
        <position position="49"/>
    </location>
    <ligand>
        <name>Mg(2+)</name>
        <dbReference type="ChEBI" id="CHEBI:18420"/>
        <label>1</label>
    </ligand>
</feature>
<dbReference type="Gene3D" id="1.10.4080.10">
    <property type="entry name" value="ADP-ribosylation/Crystallin J1"/>
    <property type="match status" value="1"/>
</dbReference>
<feature type="binding site" evidence="1">
    <location>
        <position position="259"/>
    </location>
    <ligand>
        <name>Mg(2+)</name>
        <dbReference type="ChEBI" id="CHEBI:18420"/>
        <label>1</label>
    </ligand>
</feature>
<dbReference type="EMBL" id="JAFGIX010000024">
    <property type="protein sequence ID" value="MBN1572515.1"/>
    <property type="molecule type" value="Genomic_DNA"/>
</dbReference>
<dbReference type="InterPro" id="IPR036705">
    <property type="entry name" value="Ribosyl_crysJ1_sf"/>
</dbReference>
<feature type="binding site" evidence="1">
    <location>
        <position position="256"/>
    </location>
    <ligand>
        <name>Mg(2+)</name>
        <dbReference type="ChEBI" id="CHEBI:18420"/>
        <label>1</label>
    </ligand>
</feature>
<dbReference type="Pfam" id="PF03747">
    <property type="entry name" value="ADP_ribosyl_GH"/>
    <property type="match status" value="1"/>
</dbReference>
<dbReference type="PANTHER" id="PTHR16222">
    <property type="entry name" value="ADP-RIBOSYLGLYCOHYDROLASE"/>
    <property type="match status" value="1"/>
</dbReference>
<dbReference type="PANTHER" id="PTHR16222:SF12">
    <property type="entry name" value="ADP-RIBOSYLGLYCOHYDROLASE-RELATED"/>
    <property type="match status" value="1"/>
</dbReference>
<dbReference type="InterPro" id="IPR050792">
    <property type="entry name" value="ADP-ribosylglycohydrolase"/>
</dbReference>
<sequence length="311" mass="32772">MKLRDIFVGSSLGTLVGDAFGASVEGWHPASIRERYGLLEKPINGRYTDDTQMMIGIMEAIRSEPEPTQREIAKRFLDNFDSSRGYGGRIFGVMKRIEAGIGADEVGTDSWGNGAAMRIAPIGCFFYDDRERLVEHAVKSAEITHKHPIGVAGAVAQAAAVAFAVGAAAEGRKIEAARYVDDIAALVDAISGEFSAALAPIKKFSASGIDEAIDILVSNFTRDVSAIGAVPASISAFLLSKCFADAVIIAVNAGGDADTTGAMAGAIAGAYYGAGAIPLDWLEMMEKGKKGVTYVMDLAIKLTEMKVGRNP</sequence>
<gene>
    <name evidence="2" type="ORF">JW984_04880</name>
</gene>
<evidence type="ECO:0000313" key="3">
    <source>
        <dbReference type="Proteomes" id="UP000809273"/>
    </source>
</evidence>
<dbReference type="InterPro" id="IPR005502">
    <property type="entry name" value="Ribosyl_crysJ1"/>
</dbReference>
<feature type="binding site" evidence="1">
    <location>
        <position position="50"/>
    </location>
    <ligand>
        <name>Mg(2+)</name>
        <dbReference type="ChEBI" id="CHEBI:18420"/>
        <label>1</label>
    </ligand>
</feature>
<keyword evidence="1" id="KW-0479">Metal-binding</keyword>
<keyword evidence="1" id="KW-0460">Magnesium</keyword>
<reference evidence="2" key="1">
    <citation type="journal article" date="2021" name="Environ. Microbiol.">
        <title>Genomic characterization of three novel Desulfobacterota classes expand the metabolic and phylogenetic diversity of the phylum.</title>
        <authorList>
            <person name="Murphy C.L."/>
            <person name="Biggerstaff J."/>
            <person name="Eichhorn A."/>
            <person name="Ewing E."/>
            <person name="Shahan R."/>
            <person name="Soriano D."/>
            <person name="Stewart S."/>
            <person name="VanMol K."/>
            <person name="Walker R."/>
            <person name="Walters P."/>
            <person name="Elshahed M.S."/>
            <person name="Youssef N.H."/>
        </authorList>
    </citation>
    <scope>NUCLEOTIDE SEQUENCE</scope>
    <source>
        <strain evidence="2">Zod_Metabat.24</strain>
    </source>
</reference>
<feature type="binding site" evidence="1">
    <location>
        <position position="48"/>
    </location>
    <ligand>
        <name>Mg(2+)</name>
        <dbReference type="ChEBI" id="CHEBI:18420"/>
        <label>1</label>
    </ligand>
</feature>
<dbReference type="AlphaFoldDB" id="A0A9D8KBV3"/>